<evidence type="ECO:0000256" key="9">
    <source>
        <dbReference type="ARBA" id="ARBA00023136"/>
    </source>
</evidence>
<comment type="similarity">
    <text evidence="3 10">Belongs to the FliL family.</text>
</comment>
<evidence type="ECO:0000256" key="2">
    <source>
        <dbReference type="ARBA" id="ARBA00004162"/>
    </source>
</evidence>
<protein>
    <recommendedName>
        <fullName evidence="10">Flagellar protein FliL</fullName>
    </recommendedName>
</protein>
<evidence type="ECO:0000256" key="6">
    <source>
        <dbReference type="ARBA" id="ARBA00022692"/>
    </source>
</evidence>
<accession>A0A7W2ESY8</accession>
<dbReference type="GO" id="GO:0071973">
    <property type="term" value="P:bacterial-type flagellum-dependent cell motility"/>
    <property type="evidence" value="ECO:0007669"/>
    <property type="project" value="InterPro"/>
</dbReference>
<evidence type="ECO:0000256" key="1">
    <source>
        <dbReference type="ARBA" id="ARBA00002254"/>
    </source>
</evidence>
<name>A0A7W2ESY8_9BURK</name>
<dbReference type="InterPro" id="IPR005503">
    <property type="entry name" value="FliL"/>
</dbReference>
<comment type="subcellular location">
    <subcellularLocation>
        <location evidence="10">Cell inner membrane</location>
    </subcellularLocation>
    <subcellularLocation>
        <location evidence="2">Cell membrane</location>
        <topology evidence="2">Single-pass membrane protein</topology>
    </subcellularLocation>
</comment>
<keyword evidence="10" id="KW-0997">Cell inner membrane</keyword>
<keyword evidence="4" id="KW-1003">Cell membrane</keyword>
<evidence type="ECO:0000313" key="11">
    <source>
        <dbReference type="EMBL" id="MBA5638016.1"/>
    </source>
</evidence>
<keyword evidence="7 10" id="KW-0283">Flagellar rotation</keyword>
<proteinExistence type="inferred from homology"/>
<keyword evidence="11" id="KW-0282">Flagellum</keyword>
<dbReference type="EMBL" id="JACEZT010000007">
    <property type="protein sequence ID" value="MBA5638016.1"/>
    <property type="molecule type" value="Genomic_DNA"/>
</dbReference>
<keyword evidence="12" id="KW-1185">Reference proteome</keyword>
<dbReference type="AlphaFoldDB" id="A0A7W2ESY8"/>
<keyword evidence="8" id="KW-1133">Transmembrane helix</keyword>
<dbReference type="GO" id="GO:0005886">
    <property type="term" value="C:plasma membrane"/>
    <property type="evidence" value="ECO:0007669"/>
    <property type="project" value="UniProtKB-SubCell"/>
</dbReference>
<keyword evidence="9 10" id="KW-0472">Membrane</keyword>
<evidence type="ECO:0000256" key="7">
    <source>
        <dbReference type="ARBA" id="ARBA00022779"/>
    </source>
</evidence>
<reference evidence="11 12" key="1">
    <citation type="submission" date="2020-07" db="EMBL/GenBank/DDBJ databases">
        <title>Novel species isolated from subtropical streams in China.</title>
        <authorList>
            <person name="Lu H."/>
        </authorList>
    </citation>
    <scope>NUCLEOTIDE SEQUENCE [LARGE SCALE GENOMIC DNA]</scope>
    <source>
        <strain evidence="11 12">LX20W</strain>
    </source>
</reference>
<keyword evidence="11" id="KW-0966">Cell projection</keyword>
<evidence type="ECO:0000256" key="3">
    <source>
        <dbReference type="ARBA" id="ARBA00008281"/>
    </source>
</evidence>
<organism evidence="11 12">
    <name type="scientific">Rugamonas brunnea</name>
    <dbReference type="NCBI Taxonomy" id="2758569"/>
    <lineage>
        <taxon>Bacteria</taxon>
        <taxon>Pseudomonadati</taxon>
        <taxon>Pseudomonadota</taxon>
        <taxon>Betaproteobacteria</taxon>
        <taxon>Burkholderiales</taxon>
        <taxon>Oxalobacteraceae</taxon>
        <taxon>Telluria group</taxon>
        <taxon>Rugamonas</taxon>
    </lineage>
</organism>
<dbReference type="Pfam" id="PF03748">
    <property type="entry name" value="FliL"/>
    <property type="match status" value="1"/>
</dbReference>
<evidence type="ECO:0000256" key="4">
    <source>
        <dbReference type="ARBA" id="ARBA00022475"/>
    </source>
</evidence>
<dbReference type="GO" id="GO:0006935">
    <property type="term" value="P:chemotaxis"/>
    <property type="evidence" value="ECO:0007669"/>
    <property type="project" value="UniProtKB-KW"/>
</dbReference>
<evidence type="ECO:0000256" key="8">
    <source>
        <dbReference type="ARBA" id="ARBA00022989"/>
    </source>
</evidence>
<evidence type="ECO:0000256" key="10">
    <source>
        <dbReference type="RuleBase" id="RU364125"/>
    </source>
</evidence>
<keyword evidence="5 10" id="KW-0145">Chemotaxis</keyword>
<keyword evidence="11" id="KW-0969">Cilium</keyword>
<keyword evidence="6" id="KW-0812">Transmembrane</keyword>
<comment type="function">
    <text evidence="1 10">Controls the rotational direction of flagella during chemotaxis.</text>
</comment>
<dbReference type="Proteomes" id="UP000534388">
    <property type="component" value="Unassembled WGS sequence"/>
</dbReference>
<evidence type="ECO:0000313" key="12">
    <source>
        <dbReference type="Proteomes" id="UP000534388"/>
    </source>
</evidence>
<gene>
    <name evidence="11" type="ORF">H3H37_13220</name>
</gene>
<sequence>MKNMKMIIAFVVVAVLGAGVAGGAVWYLSKGASAGTAEAKKAERPDDGKPPKYLTVEKVIIMLKRSPGDTATHYISADLVVTTSEEKEKVAKEQLPMLRSVAVRTLSALPLATAQTMTIDQYAAELNKAFDETYAHDKRDKPFSEVMIGKLILE</sequence>
<evidence type="ECO:0000256" key="5">
    <source>
        <dbReference type="ARBA" id="ARBA00022500"/>
    </source>
</evidence>
<comment type="caution">
    <text evidence="11">The sequence shown here is derived from an EMBL/GenBank/DDBJ whole genome shotgun (WGS) entry which is preliminary data.</text>
</comment>
<dbReference type="GO" id="GO:0009425">
    <property type="term" value="C:bacterial-type flagellum basal body"/>
    <property type="evidence" value="ECO:0007669"/>
    <property type="project" value="InterPro"/>
</dbReference>